<proteinExistence type="predicted"/>
<dbReference type="CDD" id="cd02208">
    <property type="entry name" value="cupin_RmlC-like"/>
    <property type="match status" value="1"/>
</dbReference>
<evidence type="ECO:0000313" key="5">
    <source>
        <dbReference type="EMBL" id="QQD20005.1"/>
    </source>
</evidence>
<comment type="cofactor">
    <cofactor evidence="1">
        <name>Fe(2+)</name>
        <dbReference type="ChEBI" id="CHEBI:29033"/>
    </cofactor>
</comment>
<name>A0A7T4R3W2_9GAMM</name>
<dbReference type="KEGG" id="snan:I6N98_09325"/>
<dbReference type="AlphaFoldDB" id="A0A7T4R3W2"/>
<keyword evidence="3" id="KW-0408">Iron</keyword>
<dbReference type="PANTHER" id="PTHR13096">
    <property type="entry name" value="MINA53 MYC INDUCED NUCLEAR ANTIGEN"/>
    <property type="match status" value="1"/>
</dbReference>
<dbReference type="SUPFAM" id="SSF51197">
    <property type="entry name" value="Clavaminate synthase-like"/>
    <property type="match status" value="1"/>
</dbReference>
<protein>
    <submittedName>
        <fullName evidence="5">Cupin domain-containing protein</fullName>
    </submittedName>
</protein>
<dbReference type="InterPro" id="IPR039994">
    <property type="entry name" value="NO66-like"/>
</dbReference>
<dbReference type="PANTHER" id="PTHR13096:SF8">
    <property type="entry name" value="RIBOSOMAL OXYGENASE 1"/>
    <property type="match status" value="1"/>
</dbReference>
<keyword evidence="2" id="KW-0479">Metal-binding</keyword>
<dbReference type="RefSeq" id="WP_198571482.1">
    <property type="nucleotide sequence ID" value="NZ_CP066167.1"/>
</dbReference>
<gene>
    <name evidence="5" type="ORF">I6N98_09325</name>
</gene>
<dbReference type="Gene3D" id="2.60.120.650">
    <property type="entry name" value="Cupin"/>
    <property type="match status" value="1"/>
</dbReference>
<dbReference type="EMBL" id="CP066167">
    <property type="protein sequence ID" value="QQD20005.1"/>
    <property type="molecule type" value="Genomic_DNA"/>
</dbReference>
<accession>A0A7T4R3W2</accession>
<evidence type="ECO:0000313" key="6">
    <source>
        <dbReference type="Proteomes" id="UP000596063"/>
    </source>
</evidence>
<dbReference type="GO" id="GO:0046872">
    <property type="term" value="F:metal ion binding"/>
    <property type="evidence" value="ECO:0007669"/>
    <property type="project" value="UniProtKB-KW"/>
</dbReference>
<dbReference type="Pfam" id="PF08007">
    <property type="entry name" value="JmjC_2"/>
    <property type="match status" value="1"/>
</dbReference>
<keyword evidence="6" id="KW-1185">Reference proteome</keyword>
<dbReference type="GO" id="GO:0016706">
    <property type="term" value="F:2-oxoglutarate-dependent dioxygenase activity"/>
    <property type="evidence" value="ECO:0007669"/>
    <property type="project" value="TreeGrafter"/>
</dbReference>
<reference evidence="5 6" key="1">
    <citation type="submission" date="2020-12" db="EMBL/GenBank/DDBJ databases">
        <authorList>
            <person name="Shan Y."/>
        </authorList>
    </citation>
    <scope>NUCLEOTIDE SEQUENCE [LARGE SCALE GENOMIC DNA]</scope>
    <source>
        <strain evidence="6">csc3.9</strain>
    </source>
</reference>
<evidence type="ECO:0000256" key="3">
    <source>
        <dbReference type="ARBA" id="ARBA00023004"/>
    </source>
</evidence>
<dbReference type="Gene3D" id="3.40.366.30">
    <property type="entry name" value="50S ribosomal protein L16 arginine hydroxylase, Chain A, Domain 2"/>
    <property type="match status" value="1"/>
</dbReference>
<dbReference type="SMART" id="SM00558">
    <property type="entry name" value="JmjC"/>
    <property type="match status" value="1"/>
</dbReference>
<feature type="domain" description="JmjC" evidence="4">
    <location>
        <begin position="96"/>
        <end position="225"/>
    </location>
</feature>
<dbReference type="PROSITE" id="PS51184">
    <property type="entry name" value="JMJC"/>
    <property type="match status" value="1"/>
</dbReference>
<sequence>MANQELGGVDIQRFLDDDWQRNVRVFRAAFPALDCPVEGDDLAGLACEEGVDSRLVMQDGDSWLLRNGPFGAEDFADLPEANWTLLVQGVDRWIPGVAELLRVFRFLPRWRTEDIMVSYATDGGNVGPHYDHYDVFLIQGSGRRRWKIGQRCDSRTPLAGHPQMRLLKRFDQLEEVLLEPGDVLYVPPGVAHWGIAEGDDCVTLSVGFRAPAEADILRDWTDHVADQLSDDRRYRDGALRAVDHSAYIPSDAVERVAGIIQSRMTSTDGLAQRFGQTMTAPLDPDEPLPPVVDETRFSQQRISATLVLRLGARLAFDDNYLFADGAACRYAPEARGLIEALCTLEAGDPVPDELDNALAFLLYSQGTLEFEDDADD</sequence>
<evidence type="ECO:0000256" key="2">
    <source>
        <dbReference type="ARBA" id="ARBA00022723"/>
    </source>
</evidence>
<dbReference type="InterPro" id="IPR003347">
    <property type="entry name" value="JmjC_dom"/>
</dbReference>
<evidence type="ECO:0000256" key="1">
    <source>
        <dbReference type="ARBA" id="ARBA00001954"/>
    </source>
</evidence>
<organism evidence="5 6">
    <name type="scientific">Spongiibacter nanhainus</name>
    <dbReference type="NCBI Taxonomy" id="2794344"/>
    <lineage>
        <taxon>Bacteria</taxon>
        <taxon>Pseudomonadati</taxon>
        <taxon>Pseudomonadota</taxon>
        <taxon>Gammaproteobacteria</taxon>
        <taxon>Cellvibrionales</taxon>
        <taxon>Spongiibacteraceae</taxon>
        <taxon>Spongiibacter</taxon>
    </lineage>
</organism>
<dbReference type="Proteomes" id="UP000596063">
    <property type="component" value="Chromosome"/>
</dbReference>
<evidence type="ECO:0000259" key="4">
    <source>
        <dbReference type="PROSITE" id="PS51184"/>
    </source>
</evidence>